<accession>A0A8T6Z8C2</accession>
<dbReference type="EMBL" id="JTDB02000001">
    <property type="protein sequence ID" value="NLP60520.1"/>
    <property type="molecule type" value="Genomic_DNA"/>
</dbReference>
<comment type="caution">
    <text evidence="1">The sequence shown here is derived from an EMBL/GenBank/DDBJ whole genome shotgun (WGS) entry which is preliminary data.</text>
</comment>
<sequence>MLDLLANIFEQHNRRQGEAACEFAFALYTRKLRLKEQHFDDLKARIRPKLEGTADKVRLLRMLFGFDAMPASETLPDEF</sequence>
<name>A0A8T6Z8C2_9BURK</name>
<dbReference type="OrthoDB" id="791936at2"/>
<proteinExistence type="predicted"/>
<gene>
    <name evidence="1" type="ORF">NH14_005010</name>
</gene>
<evidence type="ECO:0000313" key="2">
    <source>
        <dbReference type="Proteomes" id="UP000030460"/>
    </source>
</evidence>
<dbReference type="RefSeq" id="WP_152617032.1">
    <property type="nucleotide sequence ID" value="NZ_CADFGF010000002.1"/>
</dbReference>
<reference evidence="1" key="2">
    <citation type="submission" date="2020-04" db="EMBL/GenBank/DDBJ databases">
        <authorList>
            <person name="Alexandrino P."/>
            <person name="Mendonca T."/>
            <person name="Guaman L."/>
            <person name="Cherix J."/>
            <person name="Lozano-Sakalauskas G."/>
            <person name="Fujita A."/>
            <person name="Filho E.R."/>
            <person name="Long P."/>
            <person name="Padilla G."/>
            <person name="Taciro M.K."/>
            <person name="Gomez J.G."/>
            <person name="Silva L.F."/>
            <person name="Torres M."/>
        </authorList>
    </citation>
    <scope>NUCLEOTIDE SEQUENCE</scope>
    <source>
        <strain evidence="1">LMG 19450</strain>
    </source>
</reference>
<dbReference type="Proteomes" id="UP000030460">
    <property type="component" value="Unassembled WGS sequence"/>
</dbReference>
<organism evidence="1 2">
    <name type="scientific">Paraburkholderia sacchari</name>
    <dbReference type="NCBI Taxonomy" id="159450"/>
    <lineage>
        <taxon>Bacteria</taxon>
        <taxon>Pseudomonadati</taxon>
        <taxon>Pseudomonadota</taxon>
        <taxon>Betaproteobacteria</taxon>
        <taxon>Burkholderiales</taxon>
        <taxon>Burkholderiaceae</taxon>
        <taxon>Paraburkholderia</taxon>
    </lineage>
</organism>
<keyword evidence="2" id="KW-1185">Reference proteome</keyword>
<evidence type="ECO:0000313" key="1">
    <source>
        <dbReference type="EMBL" id="NLP60520.1"/>
    </source>
</evidence>
<reference evidence="1" key="1">
    <citation type="journal article" date="2015" name="Genome Announc.">
        <title>Draft Genome Sequence of the Polyhydroxyalkanoate-Producing Bacterium Burkholderia sacchari LMG 19450 Isolated from Brazilian Sugarcane Plantation Soil.</title>
        <authorList>
            <person name="Alexandrino P.M."/>
            <person name="Mendonca T.T."/>
            <person name="Guaman Bautista L.P."/>
            <person name="Cherix J."/>
            <person name="Lozano-Sakalauskas G.C."/>
            <person name="Fujita A."/>
            <person name="Ramos Filho E."/>
            <person name="Long P."/>
            <person name="Padilla G."/>
            <person name="Taciro M.K."/>
            <person name="Gomez J.G."/>
            <person name="Silva L.F."/>
        </authorList>
    </citation>
    <scope>NUCLEOTIDE SEQUENCE</scope>
    <source>
        <strain evidence="1">LMG 19450</strain>
    </source>
</reference>
<protein>
    <submittedName>
        <fullName evidence="1">Uncharacterized protein</fullName>
    </submittedName>
</protein>
<dbReference type="AlphaFoldDB" id="A0A8T6Z8C2"/>